<keyword evidence="1" id="KW-0732">Signal</keyword>
<feature type="signal peptide" evidence="1">
    <location>
        <begin position="1"/>
        <end position="30"/>
    </location>
</feature>
<dbReference type="OrthoDB" id="9811314at2"/>
<comment type="caution">
    <text evidence="4">The sequence shown here is derived from an EMBL/GenBank/DDBJ whole genome shotgun (WGS) entry which is preliminary data.</text>
</comment>
<evidence type="ECO:0000313" key="5">
    <source>
        <dbReference type="Proteomes" id="UP000033514"/>
    </source>
</evidence>
<dbReference type="PANTHER" id="PTHR11851:SF224">
    <property type="entry name" value="PROCESSING PROTEASE"/>
    <property type="match status" value="1"/>
</dbReference>
<accession>A0A0F5LCF1</accession>
<dbReference type="PANTHER" id="PTHR11851">
    <property type="entry name" value="METALLOPROTEASE"/>
    <property type="match status" value="1"/>
</dbReference>
<dbReference type="EMBL" id="LAJG01000014">
    <property type="protein sequence ID" value="KKB80013.1"/>
    <property type="molecule type" value="Genomic_DNA"/>
</dbReference>
<sequence length="451" mass="48341">MIAPLTLLRRVLPAVVAPLLVLALALPAQAEVAFRAITSPGGIKAWMVEDYTVPIVSIGFAFEGGAAQDPDDKIGLASLMSSLFDEGAGDLDSDEFQTRLDEVGLEMGFSAGFDAFSGFARMLADERDSATKLLALAVNKPRFDQSAIDRMRDQILAGLAARARDPNYAAGRMWNEALFGNHPYARPQEGTAETLASITANDLRQLHQSIFARDTLKIGIVGALDEAAAGELIDTVFGTLPAAPKLKEIVAAELSFGEDFAVDYPLPQTSINLAYPGVNEKDPDFFPAFVMTEMLAGGSLLSELNVEVREKRGLSYGVSGGLVNLDHADALTIGTSTRPDQAADAIEVIRETLARMAADGPDPAALERTKRYLIGAYPINQLRSSVAIASTMVTQQLHGLPIDHVIEREASINVVTAEQIQKVAQRIFNAEPSLLIVGPDAKKEETTPPKE</sequence>
<dbReference type="RefSeq" id="WP_046142077.1">
    <property type="nucleotide sequence ID" value="NZ_LAJG01000014.1"/>
</dbReference>
<keyword evidence="5" id="KW-1185">Reference proteome</keyword>
<feature type="domain" description="Peptidase M16 N-terminal" evidence="2">
    <location>
        <begin position="50"/>
        <end position="191"/>
    </location>
</feature>
<evidence type="ECO:0000256" key="1">
    <source>
        <dbReference type="SAM" id="SignalP"/>
    </source>
</evidence>
<feature type="chain" id="PRO_5002491781" description="Zinc protease" evidence="1">
    <location>
        <begin position="31"/>
        <end position="451"/>
    </location>
</feature>
<dbReference type="Pfam" id="PF05193">
    <property type="entry name" value="Peptidase_M16_C"/>
    <property type="match status" value="1"/>
</dbReference>
<dbReference type="SUPFAM" id="SSF63411">
    <property type="entry name" value="LuxS/MPP-like metallohydrolase"/>
    <property type="match status" value="2"/>
</dbReference>
<dbReference type="InterPro" id="IPR050361">
    <property type="entry name" value="MPP/UQCRC_Complex"/>
</dbReference>
<dbReference type="Gene3D" id="3.30.830.10">
    <property type="entry name" value="Metalloenzyme, LuxS/M16 peptidase-like"/>
    <property type="match status" value="2"/>
</dbReference>
<proteinExistence type="predicted"/>
<dbReference type="Proteomes" id="UP000033514">
    <property type="component" value="Unassembled WGS sequence"/>
</dbReference>
<dbReference type="InterPro" id="IPR011765">
    <property type="entry name" value="Pept_M16_N"/>
</dbReference>
<dbReference type="GO" id="GO:0046872">
    <property type="term" value="F:metal ion binding"/>
    <property type="evidence" value="ECO:0007669"/>
    <property type="project" value="InterPro"/>
</dbReference>
<dbReference type="Pfam" id="PF00675">
    <property type="entry name" value="Peptidase_M16"/>
    <property type="match status" value="1"/>
</dbReference>
<gene>
    <name evidence="4" type="ORF">VW35_06040</name>
</gene>
<dbReference type="InterPro" id="IPR011249">
    <property type="entry name" value="Metalloenz_LuxS/M16"/>
</dbReference>
<dbReference type="AlphaFoldDB" id="A0A0F5LCF1"/>
<reference evidence="4 5" key="1">
    <citation type="submission" date="2015-03" db="EMBL/GenBank/DDBJ databases">
        <authorList>
            <person name="Hassan Y.I."/>
            <person name="Lepp D."/>
            <person name="Zhou T."/>
        </authorList>
    </citation>
    <scope>NUCLEOTIDE SEQUENCE [LARGE SCALE GENOMIC DNA]</scope>
    <source>
        <strain evidence="4 5">GH2-10</strain>
    </source>
</reference>
<organism evidence="4 5">
    <name type="scientific">Devosia soli</name>
    <dbReference type="NCBI Taxonomy" id="361041"/>
    <lineage>
        <taxon>Bacteria</taxon>
        <taxon>Pseudomonadati</taxon>
        <taxon>Pseudomonadota</taxon>
        <taxon>Alphaproteobacteria</taxon>
        <taxon>Hyphomicrobiales</taxon>
        <taxon>Devosiaceae</taxon>
        <taxon>Devosia</taxon>
    </lineage>
</organism>
<evidence type="ECO:0000259" key="2">
    <source>
        <dbReference type="Pfam" id="PF00675"/>
    </source>
</evidence>
<dbReference type="PATRIC" id="fig|361041.3.peg.529"/>
<name>A0A0F5LCF1_9HYPH</name>
<dbReference type="InterPro" id="IPR007863">
    <property type="entry name" value="Peptidase_M16_C"/>
</dbReference>
<evidence type="ECO:0008006" key="6">
    <source>
        <dbReference type="Google" id="ProtNLM"/>
    </source>
</evidence>
<evidence type="ECO:0000313" key="4">
    <source>
        <dbReference type="EMBL" id="KKB80013.1"/>
    </source>
</evidence>
<dbReference type="STRING" id="361041.VW35_06040"/>
<feature type="domain" description="Peptidase M16 C-terminal" evidence="3">
    <location>
        <begin position="197"/>
        <end position="372"/>
    </location>
</feature>
<evidence type="ECO:0000259" key="3">
    <source>
        <dbReference type="Pfam" id="PF05193"/>
    </source>
</evidence>
<protein>
    <recommendedName>
        <fullName evidence="6">Zinc protease</fullName>
    </recommendedName>
</protein>